<dbReference type="EMBL" id="CP000733">
    <property type="protein sequence ID" value="ACI23050.1"/>
    <property type="molecule type" value="Genomic_DNA"/>
</dbReference>
<name>B5XHM0_COXBN</name>
<dbReference type="Proteomes" id="UP000008555">
    <property type="component" value="Chromosome"/>
</dbReference>
<gene>
    <name evidence="1" type="ORF">CBUD_0014a</name>
</gene>
<reference evidence="1 2" key="1">
    <citation type="journal article" date="2009" name="Infect. Immun.">
        <title>Comparative genomics reveal extensive transposon-mediated genomic plasticity and diversity among potential effector proteins within the genus Coxiella.</title>
        <authorList>
            <person name="Beare P.A."/>
            <person name="Unsworth N."/>
            <person name="Andoh M."/>
            <person name="Voth D.E."/>
            <person name="Omsland A."/>
            <person name="Gilk S.D."/>
            <person name="Williams K.P."/>
            <person name="Sobral B.W."/>
            <person name="Kupko J.J.III."/>
            <person name="Porcella S.F."/>
            <person name="Samuel J.E."/>
            <person name="Heinzen R.A."/>
        </authorList>
    </citation>
    <scope>NUCLEOTIDE SEQUENCE [LARGE SCALE GENOMIC DNA]</scope>
    <source>
        <strain evidence="1 2">Dugway 5J108-111</strain>
    </source>
</reference>
<evidence type="ECO:0000313" key="2">
    <source>
        <dbReference type="Proteomes" id="UP000008555"/>
    </source>
</evidence>
<organism evidence="1 2">
    <name type="scientific">Coxiella burnetii (strain Dugway 5J108-111)</name>
    <dbReference type="NCBI Taxonomy" id="434922"/>
    <lineage>
        <taxon>Bacteria</taxon>
        <taxon>Pseudomonadati</taxon>
        <taxon>Pseudomonadota</taxon>
        <taxon>Gammaproteobacteria</taxon>
        <taxon>Legionellales</taxon>
        <taxon>Coxiellaceae</taxon>
        <taxon>Coxiella</taxon>
    </lineage>
</organism>
<protein>
    <submittedName>
        <fullName evidence="1">Uncharacterized protein</fullName>
    </submittedName>
</protein>
<accession>B5XHM0</accession>
<dbReference type="KEGG" id="cbd:CBUD_0014a"/>
<dbReference type="AlphaFoldDB" id="B5XHM0"/>
<sequence>MIERGQLIVPDFEASQLKAETETCEQAFWGDTEHSPSPIVMKGKNKNNSEIKTVGFILTCFMDSTSQLTYSIITK</sequence>
<dbReference type="HOGENOM" id="CLU_2664924_0_0_6"/>
<proteinExistence type="predicted"/>
<evidence type="ECO:0000313" key="1">
    <source>
        <dbReference type="EMBL" id="ACI23050.1"/>
    </source>
</evidence>